<evidence type="ECO:0000259" key="1">
    <source>
        <dbReference type="Pfam" id="PF12697"/>
    </source>
</evidence>
<dbReference type="InterPro" id="IPR029058">
    <property type="entry name" value="AB_hydrolase_fold"/>
</dbReference>
<evidence type="ECO:0000313" key="3">
    <source>
        <dbReference type="Proteomes" id="UP000433788"/>
    </source>
</evidence>
<dbReference type="PANTHER" id="PTHR43194">
    <property type="entry name" value="HYDROLASE ALPHA/BETA FOLD FAMILY"/>
    <property type="match status" value="1"/>
</dbReference>
<dbReference type="EMBL" id="WJPP01000001">
    <property type="protein sequence ID" value="MRH77244.1"/>
    <property type="molecule type" value="Genomic_DNA"/>
</dbReference>
<dbReference type="AlphaFoldDB" id="A0A6N7QX69"/>
<dbReference type="Pfam" id="PF12697">
    <property type="entry name" value="Abhydrolase_6"/>
    <property type="match status" value="1"/>
</dbReference>
<evidence type="ECO:0000313" key="2">
    <source>
        <dbReference type="EMBL" id="MRH77244.1"/>
    </source>
</evidence>
<gene>
    <name evidence="2" type="ORF">GH984_00760</name>
</gene>
<dbReference type="InterPro" id="IPR000073">
    <property type="entry name" value="AB_hydrolase_1"/>
</dbReference>
<dbReference type="Proteomes" id="UP000433788">
    <property type="component" value="Unassembled WGS sequence"/>
</dbReference>
<keyword evidence="2" id="KW-0378">Hydrolase</keyword>
<dbReference type="GO" id="GO:0016787">
    <property type="term" value="F:hydrolase activity"/>
    <property type="evidence" value="ECO:0007669"/>
    <property type="project" value="UniProtKB-KW"/>
</dbReference>
<sequence length="273" mass="29819">MFTDQPKLEVIHRGPRAGEALHPTPIVLVHGAFVGAWCWEPHFLDFFAAQGFNVIAPSLRGHGDSGGRRLLNFAGISDYVEDLSSVVEGLEGPAPIFIGHSMGALVVQRYLEQAPASGAVLMAPVPAHGLAPSSLRMLMGDPLLFTEFGLIQAFGTGAMNADIGQRAVFSDRLTTEEMAAYSARVQQESQRALWEMNLNPWPRPWRVAYKPPMLVMAGSDDALFTPTEVSGTASLWGADWLEIPDIAHAMMLEPNWHTVAAAISRWLWARAIH</sequence>
<dbReference type="Gene3D" id="3.40.50.1820">
    <property type="entry name" value="alpha/beta hydrolase"/>
    <property type="match status" value="1"/>
</dbReference>
<dbReference type="SUPFAM" id="SSF53474">
    <property type="entry name" value="alpha/beta-Hydrolases"/>
    <property type="match status" value="1"/>
</dbReference>
<dbReference type="InterPro" id="IPR050228">
    <property type="entry name" value="Carboxylesterase_BioH"/>
</dbReference>
<proteinExistence type="predicted"/>
<dbReference type="PANTHER" id="PTHR43194:SF2">
    <property type="entry name" value="PEROXISOMAL MEMBRANE PROTEIN LPX1"/>
    <property type="match status" value="1"/>
</dbReference>
<feature type="domain" description="AB hydrolase-1" evidence="1">
    <location>
        <begin position="26"/>
        <end position="261"/>
    </location>
</feature>
<keyword evidence="3" id="KW-1185">Reference proteome</keyword>
<organism evidence="2 3">
    <name type="scientific">Spiribacter salilacus</name>
    <dbReference type="NCBI Taxonomy" id="2664894"/>
    <lineage>
        <taxon>Bacteria</taxon>
        <taxon>Pseudomonadati</taxon>
        <taxon>Pseudomonadota</taxon>
        <taxon>Gammaproteobacteria</taxon>
        <taxon>Chromatiales</taxon>
        <taxon>Ectothiorhodospiraceae</taxon>
        <taxon>Spiribacter</taxon>
    </lineage>
</organism>
<accession>A0A6N7QX69</accession>
<protein>
    <submittedName>
        <fullName evidence="2">Alpha/beta fold hydrolase</fullName>
    </submittedName>
</protein>
<comment type="caution">
    <text evidence="2">The sequence shown here is derived from an EMBL/GenBank/DDBJ whole genome shotgun (WGS) entry which is preliminary data.</text>
</comment>
<dbReference type="RefSeq" id="WP_153718314.1">
    <property type="nucleotide sequence ID" value="NZ_WJPP01000001.1"/>
</dbReference>
<reference evidence="2 3" key="1">
    <citation type="submission" date="2019-11" db="EMBL/GenBank/DDBJ databases">
        <authorList>
            <person name="Zhang X.Y."/>
        </authorList>
    </citation>
    <scope>NUCLEOTIDE SEQUENCE [LARGE SCALE GENOMIC DNA]</scope>
    <source>
        <strain evidence="2 3">C176</strain>
    </source>
</reference>
<name>A0A6N7QX69_9GAMM</name>